<keyword evidence="4" id="KW-0233">DNA recombination</keyword>
<dbReference type="InterPro" id="IPR025269">
    <property type="entry name" value="SAM-like_dom"/>
</dbReference>
<evidence type="ECO:0000256" key="3">
    <source>
        <dbReference type="ARBA" id="ARBA00023125"/>
    </source>
</evidence>
<dbReference type="InterPro" id="IPR013762">
    <property type="entry name" value="Integrase-like_cat_sf"/>
</dbReference>
<dbReference type="EMBL" id="AQHW01000020">
    <property type="protein sequence ID" value="KKB50646.1"/>
    <property type="molecule type" value="Genomic_DNA"/>
</dbReference>
<evidence type="ECO:0000256" key="2">
    <source>
        <dbReference type="ARBA" id="ARBA00022908"/>
    </source>
</evidence>
<dbReference type="PATRIC" id="fig|1203610.3.peg.4259"/>
<protein>
    <recommendedName>
        <fullName evidence="10">Tyr recombinase domain-containing protein</fullName>
    </recommendedName>
</protein>
<dbReference type="GO" id="GO:0003677">
    <property type="term" value="F:DNA binding"/>
    <property type="evidence" value="ECO:0007669"/>
    <property type="project" value="UniProtKB-UniRule"/>
</dbReference>
<accession>A0A0F5IYE3</accession>
<dbReference type="Pfam" id="PF13102">
    <property type="entry name" value="Phage_int_SAM_5"/>
    <property type="match status" value="1"/>
</dbReference>
<dbReference type="GO" id="GO:0006310">
    <property type="term" value="P:DNA recombination"/>
    <property type="evidence" value="ECO:0007669"/>
    <property type="project" value="UniProtKB-KW"/>
</dbReference>
<dbReference type="InterPro" id="IPR002104">
    <property type="entry name" value="Integrase_catalytic"/>
</dbReference>
<dbReference type="AlphaFoldDB" id="A0A0F5IYE3"/>
<feature type="domain" description="Core-binding (CB)" evidence="7">
    <location>
        <begin position="11"/>
        <end position="102"/>
    </location>
</feature>
<evidence type="ECO:0000256" key="1">
    <source>
        <dbReference type="ARBA" id="ARBA00008857"/>
    </source>
</evidence>
<sequence length="373" mass="43194">MINYETNESYPLLRDCFEKLIRIKAEAGKERTAANYQSSWNKLSAFLGRKVNQVTIADFTPSMIQQYLLWLMQNERSKNTTLTPGSQDFYLRNLRAMYNKVVKELRFMPPAGNPFTTLHIKVPSTRKRALPKEEIKRLSELDLSATPHLASALHLALFLFYARGMCFIDAFNMRQENIKDDYLHYRRSKTGASLQVKITPEMVRIIRMYRQKYNPWLFPFLHEKMQGVGYVSAQSALHRTNRYLNEIGEARGYLHPLTTYVMRHSWASMMLEAGTEIGVISQSLGHMSLQTTEIYLGKLSVSKIDRAADNMLNNLIRNSEIKPEKVETKRRNQVVKKKISKAIIPMTSNKMSIARKCKNILALIAVKIFQTTW</sequence>
<dbReference type="InterPro" id="IPR044068">
    <property type="entry name" value="CB"/>
</dbReference>
<keyword evidence="9" id="KW-1185">Reference proteome</keyword>
<dbReference type="PROSITE" id="PS51900">
    <property type="entry name" value="CB"/>
    <property type="match status" value="1"/>
</dbReference>
<dbReference type="InterPro" id="IPR010998">
    <property type="entry name" value="Integrase_recombinase_N"/>
</dbReference>
<dbReference type="Proteomes" id="UP000033035">
    <property type="component" value="Unassembled WGS sequence"/>
</dbReference>
<proteinExistence type="inferred from homology"/>
<dbReference type="PROSITE" id="PS51898">
    <property type="entry name" value="TYR_RECOMBINASE"/>
    <property type="match status" value="1"/>
</dbReference>
<evidence type="ECO:0008006" key="10">
    <source>
        <dbReference type="Google" id="ProtNLM"/>
    </source>
</evidence>
<keyword evidence="3 5" id="KW-0238">DNA-binding</keyword>
<keyword evidence="2" id="KW-0229">DNA integration</keyword>
<comment type="caution">
    <text evidence="8">The sequence shown here is derived from an EMBL/GenBank/DDBJ whole genome shotgun (WGS) entry which is preliminary data.</text>
</comment>
<dbReference type="GO" id="GO:0015074">
    <property type="term" value="P:DNA integration"/>
    <property type="evidence" value="ECO:0007669"/>
    <property type="project" value="UniProtKB-KW"/>
</dbReference>
<gene>
    <name evidence="8" type="ORF">HMPREF1536_04185</name>
</gene>
<dbReference type="STRING" id="1203610.HMPREF1536_04185"/>
<evidence type="ECO:0000256" key="5">
    <source>
        <dbReference type="PROSITE-ProRule" id="PRU01248"/>
    </source>
</evidence>
<dbReference type="Gene3D" id="1.10.150.130">
    <property type="match status" value="1"/>
</dbReference>
<dbReference type="Pfam" id="PF00589">
    <property type="entry name" value="Phage_integrase"/>
    <property type="match status" value="1"/>
</dbReference>
<reference evidence="8 9" key="1">
    <citation type="submission" date="2013-04" db="EMBL/GenBank/DDBJ databases">
        <title>The Genome Sequence of Parabacteroides gordonii DSM 23371.</title>
        <authorList>
            <consortium name="The Broad Institute Genomics Platform"/>
            <person name="Earl A."/>
            <person name="Ward D."/>
            <person name="Feldgarden M."/>
            <person name="Gevers D."/>
            <person name="Martens E."/>
            <person name="Sakamoto M."/>
            <person name="Benno Y."/>
            <person name="Suzuki N."/>
            <person name="Matsunaga N."/>
            <person name="Koshihara K."/>
            <person name="Seki M."/>
            <person name="Komiya H."/>
            <person name="Walker B."/>
            <person name="Young S."/>
            <person name="Zeng Q."/>
            <person name="Gargeya S."/>
            <person name="Fitzgerald M."/>
            <person name="Haas B."/>
            <person name="Abouelleil A."/>
            <person name="Allen A.W."/>
            <person name="Alvarado L."/>
            <person name="Arachchi H.M."/>
            <person name="Berlin A.M."/>
            <person name="Chapman S.B."/>
            <person name="Gainer-Dewar J."/>
            <person name="Goldberg J."/>
            <person name="Griggs A."/>
            <person name="Gujja S."/>
            <person name="Hansen M."/>
            <person name="Howarth C."/>
            <person name="Imamovic A."/>
            <person name="Ireland A."/>
            <person name="Larimer J."/>
            <person name="McCowan C."/>
            <person name="Murphy C."/>
            <person name="Pearson M."/>
            <person name="Poon T.W."/>
            <person name="Priest M."/>
            <person name="Roberts A."/>
            <person name="Saif S."/>
            <person name="Shea T."/>
            <person name="Sisk P."/>
            <person name="Sykes S."/>
            <person name="Wortman J."/>
            <person name="Nusbaum C."/>
            <person name="Birren B."/>
        </authorList>
    </citation>
    <scope>NUCLEOTIDE SEQUENCE [LARGE SCALE GENOMIC DNA]</scope>
    <source>
        <strain evidence="8 9">MS-1</strain>
    </source>
</reference>
<dbReference type="HOGENOM" id="CLU_033139_0_0_10"/>
<feature type="domain" description="Tyr recombinase" evidence="6">
    <location>
        <begin position="125"/>
        <end position="309"/>
    </location>
</feature>
<dbReference type="SUPFAM" id="SSF56349">
    <property type="entry name" value="DNA breaking-rejoining enzymes"/>
    <property type="match status" value="1"/>
</dbReference>
<evidence type="ECO:0000256" key="4">
    <source>
        <dbReference type="ARBA" id="ARBA00023172"/>
    </source>
</evidence>
<organism evidence="8 9">
    <name type="scientific">Parabacteroides gordonii MS-1 = DSM 23371</name>
    <dbReference type="NCBI Taxonomy" id="1203610"/>
    <lineage>
        <taxon>Bacteria</taxon>
        <taxon>Pseudomonadati</taxon>
        <taxon>Bacteroidota</taxon>
        <taxon>Bacteroidia</taxon>
        <taxon>Bacteroidales</taxon>
        <taxon>Tannerellaceae</taxon>
        <taxon>Parabacteroides</taxon>
    </lineage>
</organism>
<evidence type="ECO:0000259" key="6">
    <source>
        <dbReference type="PROSITE" id="PS51898"/>
    </source>
</evidence>
<dbReference type="CDD" id="cd01185">
    <property type="entry name" value="INTN1_C_like"/>
    <property type="match status" value="1"/>
</dbReference>
<evidence type="ECO:0000313" key="9">
    <source>
        <dbReference type="Proteomes" id="UP000033035"/>
    </source>
</evidence>
<comment type="similarity">
    <text evidence="1">Belongs to the 'phage' integrase family.</text>
</comment>
<dbReference type="Gene3D" id="1.10.443.10">
    <property type="entry name" value="Intergrase catalytic core"/>
    <property type="match status" value="1"/>
</dbReference>
<evidence type="ECO:0000259" key="7">
    <source>
        <dbReference type="PROSITE" id="PS51900"/>
    </source>
</evidence>
<dbReference type="InterPro" id="IPR050090">
    <property type="entry name" value="Tyrosine_recombinase_XerCD"/>
</dbReference>
<dbReference type="PANTHER" id="PTHR30349:SF64">
    <property type="entry name" value="PROPHAGE INTEGRASE INTD-RELATED"/>
    <property type="match status" value="1"/>
</dbReference>
<dbReference type="PANTHER" id="PTHR30349">
    <property type="entry name" value="PHAGE INTEGRASE-RELATED"/>
    <property type="match status" value="1"/>
</dbReference>
<dbReference type="RefSeq" id="WP_225608028.1">
    <property type="nucleotide sequence ID" value="NZ_KE386763.1"/>
</dbReference>
<name>A0A0F5IYE3_9BACT</name>
<dbReference type="InterPro" id="IPR011010">
    <property type="entry name" value="DNA_brk_join_enz"/>
</dbReference>
<evidence type="ECO:0000313" key="8">
    <source>
        <dbReference type="EMBL" id="KKB50646.1"/>
    </source>
</evidence>